<dbReference type="EC" id="2.7.1.67" evidence="2"/>
<dbReference type="PANTHER" id="PTHR45800:SF11">
    <property type="entry name" value="PHOSPHATIDYLINOSITOL 3-KINASE-RELATED PROTEIN KINASE"/>
    <property type="match status" value="1"/>
</dbReference>
<proteinExistence type="inferred from homology"/>
<dbReference type="PROSITE" id="PS50290">
    <property type="entry name" value="PI3_4_KINASE_3"/>
    <property type="match status" value="1"/>
</dbReference>
<keyword evidence="4" id="KW-0547">Nucleotide-binding</keyword>
<dbReference type="Proteomes" id="UP000708148">
    <property type="component" value="Unassembled WGS sequence"/>
</dbReference>
<evidence type="ECO:0000259" key="8">
    <source>
        <dbReference type="PROSITE" id="PS50290"/>
    </source>
</evidence>
<reference evidence="9" key="1">
    <citation type="submission" date="2020-12" db="EMBL/GenBank/DDBJ databases">
        <authorList>
            <person name="Iha C."/>
        </authorList>
    </citation>
    <scope>NUCLEOTIDE SEQUENCE</scope>
</reference>
<evidence type="ECO:0000313" key="10">
    <source>
        <dbReference type="Proteomes" id="UP000708148"/>
    </source>
</evidence>
<evidence type="ECO:0000256" key="6">
    <source>
        <dbReference type="ARBA" id="ARBA00022840"/>
    </source>
</evidence>
<protein>
    <recommendedName>
        <fullName evidence="2">1-phosphatidylinositol 4-kinase</fullName>
        <ecNumber evidence="2">2.7.1.67</ecNumber>
    </recommendedName>
</protein>
<dbReference type="PANTHER" id="PTHR45800">
    <property type="entry name" value="PHOSPHATIDYLINOSITOL 4-KINASE GAMMA"/>
    <property type="match status" value="1"/>
</dbReference>
<dbReference type="Pfam" id="PF00454">
    <property type="entry name" value="PI3_PI4_kinase"/>
    <property type="match status" value="1"/>
</dbReference>
<sequence length="731" mass="79070">MRGRAERSAAGADASMKGGRQGGSCGLGCCWLAAWLRLAAEMISGAGGLPAVDFAEWEEDRQQHRGAAGQRATAAGRDSGETMDYNGFLEGEDEGVGIGAVPVLWSKPISGLAVESRQRAAEQAEQIPAGGRAPGAWGFMDILGSWPVITGSDSNGLKLEVCTNTHTQCMTTGVSALVRAVGEAAESGKDPEQSTEGLGGTYFIRNGMDKTVAIFKPCDEEPMAPNNPKGFVGRSLGAAGLKPTVRVGEAAIREVAAYLLDKGFANVPHTLLVRASHPCFHYATTPLDPYTESSDLSISVSPQTELSLSAEGPHHLKVGSLQEYVSHMCDTSEIGSSRFNVGDVHRIGILDVRLYNTDRHAGNILVRKPSGKGARSGAARLQESQYELVPIDHGFCLPEALEPPYFEWLYWPQAMLPFSEEELQYIANLDFKADKKLLMSALPILPVECLRTLEVTTLLLQRCAAAGLSLHEIGEVMSRPMVALDSELSELERICRLTKQEVMVHMWNCGLGISMSDSDGEVSSYSRSPRPVRGDELQFCIDDVQGEQRAQDFDDMPPSHTTFDESSRLGCCSTSKQLPSDAEPLESSFVRLTACPPPMAEQAAKHSPRAPVGRVMACHKATRSVSLQLPSAHQHRPMGLQGQLRQRKLSMQISRPIQGLPLAYPPPVEGAAPSSANDIFSHMGEEDWGVFMELLTGHIQEALDEGLWRTQERVNGRGQSATNFGTSCPKF</sequence>
<dbReference type="GO" id="GO:0004430">
    <property type="term" value="F:1-phosphatidylinositol 4-kinase activity"/>
    <property type="evidence" value="ECO:0007669"/>
    <property type="project" value="UniProtKB-EC"/>
</dbReference>
<dbReference type="AlphaFoldDB" id="A0A8S1JD62"/>
<dbReference type="EMBL" id="CAJHUC010002625">
    <property type="protein sequence ID" value="CAD7704085.1"/>
    <property type="molecule type" value="Genomic_DNA"/>
</dbReference>
<dbReference type="GO" id="GO:0005524">
    <property type="term" value="F:ATP binding"/>
    <property type="evidence" value="ECO:0007669"/>
    <property type="project" value="UniProtKB-KW"/>
</dbReference>
<keyword evidence="3" id="KW-0808">Transferase</keyword>
<evidence type="ECO:0000256" key="5">
    <source>
        <dbReference type="ARBA" id="ARBA00022777"/>
    </source>
</evidence>
<evidence type="ECO:0000256" key="2">
    <source>
        <dbReference type="ARBA" id="ARBA00012169"/>
    </source>
</evidence>
<dbReference type="InterPro" id="IPR000403">
    <property type="entry name" value="PI3/4_kinase_cat_dom"/>
</dbReference>
<accession>A0A8S1JD62</accession>
<feature type="domain" description="PI3K/PI4K catalytic" evidence="8">
    <location>
        <begin position="188"/>
        <end position="507"/>
    </location>
</feature>
<evidence type="ECO:0000256" key="7">
    <source>
        <dbReference type="SAM" id="MobiDB-lite"/>
    </source>
</evidence>
<organism evidence="9 10">
    <name type="scientific">Ostreobium quekettii</name>
    <dbReference type="NCBI Taxonomy" id="121088"/>
    <lineage>
        <taxon>Eukaryota</taxon>
        <taxon>Viridiplantae</taxon>
        <taxon>Chlorophyta</taxon>
        <taxon>core chlorophytes</taxon>
        <taxon>Ulvophyceae</taxon>
        <taxon>TCBD clade</taxon>
        <taxon>Bryopsidales</taxon>
        <taxon>Ostreobineae</taxon>
        <taxon>Ostreobiaceae</taxon>
        <taxon>Ostreobium</taxon>
    </lineage>
</organism>
<dbReference type="OrthoDB" id="5839at2759"/>
<evidence type="ECO:0000256" key="3">
    <source>
        <dbReference type="ARBA" id="ARBA00022679"/>
    </source>
</evidence>
<name>A0A8S1JD62_9CHLO</name>
<feature type="compositionally biased region" description="Low complexity" evidence="7">
    <location>
        <begin position="65"/>
        <end position="77"/>
    </location>
</feature>
<keyword evidence="5" id="KW-0418">Kinase</keyword>
<gene>
    <name evidence="9" type="ORF">OSTQU699_LOCUS9442</name>
</gene>
<feature type="region of interest" description="Disordered" evidence="7">
    <location>
        <begin position="60"/>
        <end position="80"/>
    </location>
</feature>
<comment type="similarity">
    <text evidence="1">Belongs to the PI3/PI4-kinase family. Type II PI4K subfamily.</text>
</comment>
<keyword evidence="6" id="KW-0067">ATP-binding</keyword>
<evidence type="ECO:0000313" key="9">
    <source>
        <dbReference type="EMBL" id="CAD7704085.1"/>
    </source>
</evidence>
<feature type="region of interest" description="Disordered" evidence="7">
    <location>
        <begin position="1"/>
        <end position="22"/>
    </location>
</feature>
<keyword evidence="10" id="KW-1185">Reference proteome</keyword>
<feature type="region of interest" description="Disordered" evidence="7">
    <location>
        <begin position="550"/>
        <end position="569"/>
    </location>
</feature>
<comment type="caution">
    <text evidence="9">The sequence shown here is derived from an EMBL/GenBank/DDBJ whole genome shotgun (WGS) entry which is preliminary data.</text>
</comment>
<evidence type="ECO:0000256" key="1">
    <source>
        <dbReference type="ARBA" id="ARBA00008941"/>
    </source>
</evidence>
<dbReference type="InterPro" id="IPR044571">
    <property type="entry name" value="P4KG1-8"/>
</dbReference>
<evidence type="ECO:0000256" key="4">
    <source>
        <dbReference type="ARBA" id="ARBA00022741"/>
    </source>
</evidence>